<dbReference type="Pfam" id="PF13180">
    <property type="entry name" value="PDZ_2"/>
    <property type="match status" value="1"/>
</dbReference>
<protein>
    <submittedName>
        <fullName evidence="5">Deoxyribonuclease HsdR</fullName>
    </submittedName>
</protein>
<keyword evidence="2" id="KW-0645">Protease</keyword>
<dbReference type="Gene3D" id="2.40.10.120">
    <property type="match status" value="1"/>
</dbReference>
<organism evidence="5 6">
    <name type="scientific">Algoriphagus sanaruensis</name>
    <dbReference type="NCBI Taxonomy" id="1727163"/>
    <lineage>
        <taxon>Bacteria</taxon>
        <taxon>Pseudomonadati</taxon>
        <taxon>Bacteroidota</taxon>
        <taxon>Cytophagia</taxon>
        <taxon>Cytophagales</taxon>
        <taxon>Cyclobacteriaceae</taxon>
        <taxon>Algoriphagus</taxon>
    </lineage>
</organism>
<dbReference type="PATRIC" id="fig|1727163.4.peg.1493"/>
<dbReference type="SMART" id="SM00228">
    <property type="entry name" value="PDZ"/>
    <property type="match status" value="1"/>
</dbReference>
<evidence type="ECO:0000256" key="2">
    <source>
        <dbReference type="ARBA" id="ARBA00022670"/>
    </source>
</evidence>
<dbReference type="PRINTS" id="PR00834">
    <property type="entry name" value="PROTEASES2C"/>
</dbReference>
<accession>A0A142EM40</accession>
<reference evidence="6" key="1">
    <citation type="submission" date="2015-09" db="EMBL/GenBank/DDBJ databases">
        <title>Complete sequence of Algoriphagus sp. M8-2.</title>
        <authorList>
            <person name="Shintani M."/>
        </authorList>
    </citation>
    <scope>NUCLEOTIDE SEQUENCE [LARGE SCALE GENOMIC DNA]</scope>
    <source>
        <strain evidence="6">M8-2</strain>
    </source>
</reference>
<evidence type="ECO:0000256" key="3">
    <source>
        <dbReference type="ARBA" id="ARBA00022801"/>
    </source>
</evidence>
<keyword evidence="6" id="KW-1185">Reference proteome</keyword>
<dbReference type="EMBL" id="CP012836">
    <property type="protein sequence ID" value="AMQ56195.1"/>
    <property type="molecule type" value="Genomic_DNA"/>
</dbReference>
<evidence type="ECO:0000313" key="6">
    <source>
        <dbReference type="Proteomes" id="UP000073816"/>
    </source>
</evidence>
<feature type="domain" description="PDZ" evidence="4">
    <location>
        <begin position="287"/>
        <end position="380"/>
    </location>
</feature>
<dbReference type="GO" id="GO:0004252">
    <property type="term" value="F:serine-type endopeptidase activity"/>
    <property type="evidence" value="ECO:0007669"/>
    <property type="project" value="InterPro"/>
</dbReference>
<dbReference type="InterPro" id="IPR036034">
    <property type="entry name" value="PDZ_sf"/>
</dbReference>
<dbReference type="GO" id="GO:0006508">
    <property type="term" value="P:proteolysis"/>
    <property type="evidence" value="ECO:0007669"/>
    <property type="project" value="UniProtKB-KW"/>
</dbReference>
<dbReference type="Gene3D" id="2.30.42.10">
    <property type="match status" value="1"/>
</dbReference>
<dbReference type="InterPro" id="IPR001940">
    <property type="entry name" value="Peptidase_S1C"/>
</dbReference>
<comment type="similarity">
    <text evidence="1">Belongs to the peptidase S1C family.</text>
</comment>
<evidence type="ECO:0000313" key="5">
    <source>
        <dbReference type="EMBL" id="AMQ56195.1"/>
    </source>
</evidence>
<dbReference type="KEGG" id="alm:AO498_07195"/>
<dbReference type="PANTHER" id="PTHR22939:SF129">
    <property type="entry name" value="SERINE PROTEASE HTRA2, MITOCHONDRIAL"/>
    <property type="match status" value="1"/>
</dbReference>
<reference evidence="5 6" key="2">
    <citation type="journal article" date="2016" name="Genome Announc.">
        <title>Complete Genome Sequence of Algoriphagus sp. Strain M8-2, Isolated from a Brackish Lake.</title>
        <authorList>
            <person name="Muraguchi Y."/>
            <person name="Kushimoto K."/>
            <person name="Ohtsubo Y."/>
            <person name="Suzuki T."/>
            <person name="Dohra H."/>
            <person name="Kimbara K."/>
            <person name="Shintani M."/>
        </authorList>
    </citation>
    <scope>NUCLEOTIDE SEQUENCE [LARGE SCALE GENOMIC DNA]</scope>
    <source>
        <strain evidence="5 6">M8-2</strain>
    </source>
</reference>
<dbReference type="InterPro" id="IPR001478">
    <property type="entry name" value="PDZ"/>
</dbReference>
<sequence length="501" mass="53883">MMNKRQFFLGVLLAALIGGVVALAGVSFLIKPQNAGTFDEKQQASFVNMLSGENFTIPDGINFVASAQIVTPAVVHVKSQVAFTPRSQRDPIQEFFGIPDPRGQQGPRGGDMPISSGSGVIISPDGYIVTNNHVIDGATKVDISLENNKRYEATVIGTDPTTDLALLKIEANNLPFVKFGDSDQTKIGEWVLAVGNPFDLNSTVTAGIISAKARNIGILRDVENNLQIESFLQTDAVVNPGNSGGALVNLAGELIGINTAIATRTGTFSGYSFAVPSTLVKKVMDDLMKYGAVQRGLLGVNIQTVSPELADILDKKFPVEQGVYIGGVNENSAGKEAGLKEGDIIIGVDGKVVNSVAMLQELVARKRPGDKVEVEYIREGKTSKVTATLKNFSGDTNIVKREVPKSYTFEGVQFEDLKEDQKEQLEISGGAVIKMNGNDTWRRAGARNGFIITSVIGDRGRAKINNSQELIDYLSDNSGQEIVVLGMFPDGTEYYFEIQLD</sequence>
<dbReference type="InterPro" id="IPR009003">
    <property type="entry name" value="Peptidase_S1_PA"/>
</dbReference>
<dbReference type="Pfam" id="PF13365">
    <property type="entry name" value="Trypsin_2"/>
    <property type="match status" value="1"/>
</dbReference>
<keyword evidence="3" id="KW-0378">Hydrolase</keyword>
<dbReference type="SUPFAM" id="SSF50494">
    <property type="entry name" value="Trypsin-like serine proteases"/>
    <property type="match status" value="1"/>
</dbReference>
<dbReference type="Proteomes" id="UP000073816">
    <property type="component" value="Chromosome"/>
</dbReference>
<dbReference type="SUPFAM" id="SSF50156">
    <property type="entry name" value="PDZ domain-like"/>
    <property type="match status" value="1"/>
</dbReference>
<name>A0A142EM40_9BACT</name>
<dbReference type="STRING" id="1727163.AO498_07195"/>
<dbReference type="PROSITE" id="PS50106">
    <property type="entry name" value="PDZ"/>
    <property type="match status" value="1"/>
</dbReference>
<evidence type="ECO:0000259" key="4">
    <source>
        <dbReference type="PROSITE" id="PS50106"/>
    </source>
</evidence>
<dbReference type="AlphaFoldDB" id="A0A142EM40"/>
<proteinExistence type="inferred from homology"/>
<evidence type="ECO:0000256" key="1">
    <source>
        <dbReference type="ARBA" id="ARBA00010541"/>
    </source>
</evidence>
<dbReference type="PANTHER" id="PTHR22939">
    <property type="entry name" value="SERINE PROTEASE FAMILY S1C HTRA-RELATED"/>
    <property type="match status" value="1"/>
</dbReference>
<gene>
    <name evidence="5" type="ORF">AO498_07195</name>
</gene>